<dbReference type="InterPro" id="IPR047854">
    <property type="entry name" value="RFC_lid"/>
</dbReference>
<protein>
    <submittedName>
        <fullName evidence="9">Cell cycle checkpoint protein</fullName>
    </submittedName>
</protein>
<dbReference type="Pfam" id="PF21960">
    <property type="entry name" value="RCF1-5-like_lid"/>
    <property type="match status" value="1"/>
</dbReference>
<evidence type="ECO:0000256" key="3">
    <source>
        <dbReference type="ARBA" id="ARBA00022741"/>
    </source>
</evidence>
<dbReference type="PANTHER" id="PTHR12172:SF0">
    <property type="entry name" value="CELL CYCLE CHECKPOINT PROTEIN RAD17"/>
    <property type="match status" value="1"/>
</dbReference>
<reference evidence="9" key="2">
    <citation type="journal article" date="2024" name="Plant">
        <title>Genomic evolution and insights into agronomic trait innovations of Sesamum species.</title>
        <authorList>
            <person name="Miao H."/>
            <person name="Wang L."/>
            <person name="Qu L."/>
            <person name="Liu H."/>
            <person name="Sun Y."/>
            <person name="Le M."/>
            <person name="Wang Q."/>
            <person name="Wei S."/>
            <person name="Zheng Y."/>
            <person name="Lin W."/>
            <person name="Duan Y."/>
            <person name="Cao H."/>
            <person name="Xiong S."/>
            <person name="Wang X."/>
            <person name="Wei L."/>
            <person name="Li C."/>
            <person name="Ma Q."/>
            <person name="Ju M."/>
            <person name="Zhao R."/>
            <person name="Li G."/>
            <person name="Mu C."/>
            <person name="Tian Q."/>
            <person name="Mei H."/>
            <person name="Zhang T."/>
            <person name="Gao T."/>
            <person name="Zhang H."/>
        </authorList>
    </citation>
    <scope>NUCLEOTIDE SEQUENCE</scope>
    <source>
        <strain evidence="9">G02</strain>
    </source>
</reference>
<evidence type="ECO:0000256" key="5">
    <source>
        <dbReference type="ARBA" id="ARBA00022840"/>
    </source>
</evidence>
<evidence type="ECO:0000256" key="8">
    <source>
        <dbReference type="SAM" id="MobiDB-lite"/>
    </source>
</evidence>
<name>A0AAW2V5E8_SESRA</name>
<dbReference type="AlphaFoldDB" id="A0AAW2V5E8"/>
<dbReference type="GO" id="GO:0005634">
    <property type="term" value="C:nucleus"/>
    <property type="evidence" value="ECO:0007669"/>
    <property type="project" value="UniProtKB-SubCell"/>
</dbReference>
<dbReference type="GO" id="GO:0005524">
    <property type="term" value="F:ATP binding"/>
    <property type="evidence" value="ECO:0007669"/>
    <property type="project" value="UniProtKB-KW"/>
</dbReference>
<keyword evidence="4" id="KW-0227">DNA damage</keyword>
<dbReference type="GO" id="GO:0033314">
    <property type="term" value="P:mitotic DNA replication checkpoint signaling"/>
    <property type="evidence" value="ECO:0007669"/>
    <property type="project" value="TreeGrafter"/>
</dbReference>
<dbReference type="InterPro" id="IPR027417">
    <property type="entry name" value="P-loop_NTPase"/>
</dbReference>
<organism evidence="9">
    <name type="scientific">Sesamum radiatum</name>
    <name type="common">Black benniseed</name>
    <dbReference type="NCBI Taxonomy" id="300843"/>
    <lineage>
        <taxon>Eukaryota</taxon>
        <taxon>Viridiplantae</taxon>
        <taxon>Streptophyta</taxon>
        <taxon>Embryophyta</taxon>
        <taxon>Tracheophyta</taxon>
        <taxon>Spermatophyta</taxon>
        <taxon>Magnoliopsida</taxon>
        <taxon>eudicotyledons</taxon>
        <taxon>Gunneridae</taxon>
        <taxon>Pentapetalae</taxon>
        <taxon>asterids</taxon>
        <taxon>lamiids</taxon>
        <taxon>Lamiales</taxon>
        <taxon>Pedaliaceae</taxon>
        <taxon>Sesamum</taxon>
    </lineage>
</organism>
<evidence type="ECO:0000256" key="1">
    <source>
        <dbReference type="ARBA" id="ARBA00004123"/>
    </source>
</evidence>
<comment type="subcellular location">
    <subcellularLocation>
        <location evidence="1">Nucleus</location>
    </subcellularLocation>
</comment>
<evidence type="ECO:0000256" key="6">
    <source>
        <dbReference type="ARBA" id="ARBA00023242"/>
    </source>
</evidence>
<dbReference type="GO" id="GO:0003682">
    <property type="term" value="F:chromatin binding"/>
    <property type="evidence" value="ECO:0007669"/>
    <property type="project" value="TreeGrafter"/>
</dbReference>
<gene>
    <name evidence="9" type="ORF">Sradi_1024700</name>
</gene>
<evidence type="ECO:0000256" key="4">
    <source>
        <dbReference type="ARBA" id="ARBA00022763"/>
    </source>
</evidence>
<comment type="similarity">
    <text evidence="2">Belongs to the rad17/RAD24 family.</text>
</comment>
<feature type="region of interest" description="Disordered" evidence="8">
    <location>
        <begin position="386"/>
        <end position="418"/>
    </location>
</feature>
<accession>A0AAW2V5E8</accession>
<comment type="caution">
    <text evidence="9">The sequence shown here is derived from an EMBL/GenBank/DDBJ whole genome shotgun (WGS) entry which is preliminary data.</text>
</comment>
<dbReference type="PANTHER" id="PTHR12172">
    <property type="entry name" value="CELL CYCLE CHECKPOINT PROTEIN RAD17"/>
    <property type="match status" value="1"/>
</dbReference>
<feature type="compositionally biased region" description="Acidic residues" evidence="8">
    <location>
        <begin position="405"/>
        <end position="418"/>
    </location>
</feature>
<sequence length="418" mass="47176">MRYMSKLDEFESFVERIRKYGLVSSSFTKVSPSIILLIDDLPVVNGKVSYGRLRRCLHLLLQSIRLPTAILINEYRTHESVDQHTRYWEELQQSLQNAGAYKVTFNPITVNSIKRVLSKICSVERVEVCDEQIDDIAKASGGDIRHAITSLQYLSLKPHPLSFPMGLPAYPEENGNYSGHLDEGFSLPFGKDATLSLFHALGKFLHNKREARSLVTSDTGAILLKEKFVRCPPKMDAPELVLRQAHGQARLVVDFLHENVLDFVSEEAIKDAWVLNSYLSDTDLLLSPPTGCLLRKFEAENVTQSVAASVAVRGVLFGNTNPVSSRWHAIRRPALWQIEQSLWHNKGQLLSQRREVHSSISLNNLSILATEFKPALNWLGHRIPEGSDGGIDSSDEEYHGMSLDDKDDEIDNDEIEDW</sequence>
<evidence type="ECO:0000256" key="7">
    <source>
        <dbReference type="ARBA" id="ARBA00023306"/>
    </source>
</evidence>
<dbReference type="GO" id="GO:0003689">
    <property type="term" value="F:DNA clamp loader activity"/>
    <property type="evidence" value="ECO:0007669"/>
    <property type="project" value="TreeGrafter"/>
</dbReference>
<keyword evidence="7" id="KW-0131">Cell cycle</keyword>
<keyword evidence="6" id="KW-0539">Nucleus</keyword>
<evidence type="ECO:0000256" key="2">
    <source>
        <dbReference type="ARBA" id="ARBA00006168"/>
    </source>
</evidence>
<dbReference type="EMBL" id="JACGWJ010000004">
    <property type="protein sequence ID" value="KAL0424899.1"/>
    <property type="molecule type" value="Genomic_DNA"/>
</dbReference>
<keyword evidence="3" id="KW-0547">Nucleotide-binding</keyword>
<dbReference type="GO" id="GO:0006281">
    <property type="term" value="P:DNA repair"/>
    <property type="evidence" value="ECO:0007669"/>
    <property type="project" value="InterPro"/>
</dbReference>
<dbReference type="SUPFAM" id="SSF52540">
    <property type="entry name" value="P-loop containing nucleoside triphosphate hydrolases"/>
    <property type="match status" value="1"/>
</dbReference>
<dbReference type="Gene3D" id="1.10.8.60">
    <property type="match status" value="1"/>
</dbReference>
<evidence type="ECO:0000313" key="9">
    <source>
        <dbReference type="EMBL" id="KAL0424899.1"/>
    </source>
</evidence>
<keyword evidence="5" id="KW-0067">ATP-binding</keyword>
<dbReference type="CDD" id="cd18140">
    <property type="entry name" value="HLD_clamp_RFC"/>
    <property type="match status" value="1"/>
</dbReference>
<reference evidence="9" key="1">
    <citation type="submission" date="2020-06" db="EMBL/GenBank/DDBJ databases">
        <authorList>
            <person name="Li T."/>
            <person name="Hu X."/>
            <person name="Zhang T."/>
            <person name="Song X."/>
            <person name="Zhang H."/>
            <person name="Dai N."/>
            <person name="Sheng W."/>
            <person name="Hou X."/>
            <person name="Wei L."/>
        </authorList>
    </citation>
    <scope>NUCLEOTIDE SEQUENCE</scope>
    <source>
        <strain evidence="9">G02</strain>
        <tissue evidence="9">Leaf</tissue>
    </source>
</reference>
<dbReference type="InterPro" id="IPR004582">
    <property type="entry name" value="Checkpoint_prot_Rad17_Rad24"/>
</dbReference>
<dbReference type="GO" id="GO:0000077">
    <property type="term" value="P:DNA damage checkpoint signaling"/>
    <property type="evidence" value="ECO:0007669"/>
    <property type="project" value="TreeGrafter"/>
</dbReference>
<proteinExistence type="inferred from homology"/>